<dbReference type="EMBL" id="SMMG02000002">
    <property type="protein sequence ID" value="KAA3483891.1"/>
    <property type="molecule type" value="Genomic_DNA"/>
</dbReference>
<reference evidence="2" key="1">
    <citation type="journal article" date="2019" name="Plant Biotechnol. J.">
        <title>Genome sequencing of the Australian wild diploid species Gossypium australe highlights disease resistance and delayed gland morphogenesis.</title>
        <authorList>
            <person name="Cai Y."/>
            <person name="Cai X."/>
            <person name="Wang Q."/>
            <person name="Wang P."/>
            <person name="Zhang Y."/>
            <person name="Cai C."/>
            <person name="Xu Y."/>
            <person name="Wang K."/>
            <person name="Zhou Z."/>
            <person name="Wang C."/>
            <person name="Geng S."/>
            <person name="Li B."/>
            <person name="Dong Q."/>
            <person name="Hou Y."/>
            <person name="Wang H."/>
            <person name="Ai P."/>
            <person name="Liu Z."/>
            <person name="Yi F."/>
            <person name="Sun M."/>
            <person name="An G."/>
            <person name="Cheng J."/>
            <person name="Zhang Y."/>
            <person name="Shi Q."/>
            <person name="Xie Y."/>
            <person name="Shi X."/>
            <person name="Chang Y."/>
            <person name="Huang F."/>
            <person name="Chen Y."/>
            <person name="Hong S."/>
            <person name="Mi L."/>
            <person name="Sun Q."/>
            <person name="Zhang L."/>
            <person name="Zhou B."/>
            <person name="Peng R."/>
            <person name="Zhang X."/>
            <person name="Liu F."/>
        </authorList>
    </citation>
    <scope>NUCLEOTIDE SEQUENCE [LARGE SCALE GENOMIC DNA]</scope>
    <source>
        <strain evidence="2">cv. PA1801</strain>
    </source>
</reference>
<dbReference type="OrthoDB" id="913431at2759"/>
<gene>
    <name evidence="1" type="ORF">EPI10_006022</name>
</gene>
<evidence type="ECO:0000313" key="1">
    <source>
        <dbReference type="EMBL" id="KAA3483891.1"/>
    </source>
</evidence>
<dbReference type="PANTHER" id="PTHR33116">
    <property type="entry name" value="REVERSE TRANSCRIPTASE ZINC-BINDING DOMAIN-CONTAINING PROTEIN-RELATED-RELATED"/>
    <property type="match status" value="1"/>
</dbReference>
<evidence type="ECO:0000313" key="2">
    <source>
        <dbReference type="Proteomes" id="UP000325315"/>
    </source>
</evidence>
<name>A0A5B6WPT0_9ROSI</name>
<keyword evidence="1" id="KW-0808">Transferase</keyword>
<protein>
    <submittedName>
        <fullName evidence="1">Reverse transcriptase</fullName>
    </submittedName>
</protein>
<accession>A0A5B6WPT0</accession>
<organism evidence="1 2">
    <name type="scientific">Gossypium australe</name>
    <dbReference type="NCBI Taxonomy" id="47621"/>
    <lineage>
        <taxon>Eukaryota</taxon>
        <taxon>Viridiplantae</taxon>
        <taxon>Streptophyta</taxon>
        <taxon>Embryophyta</taxon>
        <taxon>Tracheophyta</taxon>
        <taxon>Spermatophyta</taxon>
        <taxon>Magnoliopsida</taxon>
        <taxon>eudicotyledons</taxon>
        <taxon>Gunneridae</taxon>
        <taxon>Pentapetalae</taxon>
        <taxon>rosids</taxon>
        <taxon>malvids</taxon>
        <taxon>Malvales</taxon>
        <taxon>Malvaceae</taxon>
        <taxon>Malvoideae</taxon>
        <taxon>Gossypium</taxon>
    </lineage>
</organism>
<sequence length="108" mass="12251">MVLFSSNTPREQRQNFGDLLGMKVVEKLDNYLGLPLPIGKKKKVAFQEIINKLNSWTQRLLSFGGKEVFIKAVLQFIPILQFIPKYVLSIFLAPRGVIDDIQSKLSTA</sequence>
<keyword evidence="1" id="KW-0695">RNA-directed DNA polymerase</keyword>
<proteinExistence type="predicted"/>
<dbReference type="AlphaFoldDB" id="A0A5B6WPT0"/>
<dbReference type="GO" id="GO:0003964">
    <property type="term" value="F:RNA-directed DNA polymerase activity"/>
    <property type="evidence" value="ECO:0007669"/>
    <property type="project" value="UniProtKB-KW"/>
</dbReference>
<keyword evidence="2" id="KW-1185">Reference proteome</keyword>
<dbReference type="PANTHER" id="PTHR33116:SF86">
    <property type="entry name" value="REVERSE TRANSCRIPTASE DOMAIN-CONTAINING PROTEIN"/>
    <property type="match status" value="1"/>
</dbReference>
<comment type="caution">
    <text evidence="1">The sequence shown here is derived from an EMBL/GenBank/DDBJ whole genome shotgun (WGS) entry which is preliminary data.</text>
</comment>
<dbReference type="Proteomes" id="UP000325315">
    <property type="component" value="Unassembled WGS sequence"/>
</dbReference>
<keyword evidence="1" id="KW-0548">Nucleotidyltransferase</keyword>